<reference evidence="2" key="1">
    <citation type="submission" date="2018-05" db="EMBL/GenBank/DDBJ databases">
        <title>Genome sequencing of Phenylobacterium sp. HYN0004.</title>
        <authorList>
            <person name="Yi H."/>
            <person name="Baek C."/>
        </authorList>
    </citation>
    <scope>NUCLEOTIDE SEQUENCE [LARGE SCALE GENOMIC DNA]</scope>
    <source>
        <strain evidence="2">HYN0004</strain>
    </source>
</reference>
<dbReference type="Proteomes" id="UP000247763">
    <property type="component" value="Chromosome"/>
</dbReference>
<dbReference type="AlphaFoldDB" id="A0A2Z3HPB3"/>
<dbReference type="Gene3D" id="3.10.129.10">
    <property type="entry name" value="Hotdog Thioesterase"/>
    <property type="match status" value="1"/>
</dbReference>
<dbReference type="Pfam" id="PF13279">
    <property type="entry name" value="4HBT_2"/>
    <property type="match status" value="1"/>
</dbReference>
<evidence type="ECO:0000313" key="1">
    <source>
        <dbReference type="EMBL" id="AWM77122.1"/>
    </source>
</evidence>
<name>A0A2Z3HPB3_9CAUL</name>
<dbReference type="CDD" id="cd00586">
    <property type="entry name" value="4HBT"/>
    <property type="match status" value="1"/>
</dbReference>
<dbReference type="OrthoDB" id="9801517at2"/>
<proteinExistence type="predicted"/>
<dbReference type="KEGG" id="phb:HYN04_04715"/>
<dbReference type="SUPFAM" id="SSF54637">
    <property type="entry name" value="Thioesterase/thiol ester dehydrase-isomerase"/>
    <property type="match status" value="1"/>
</dbReference>
<gene>
    <name evidence="1" type="ORF">HYN04_04715</name>
</gene>
<dbReference type="RefSeq" id="WP_110449691.1">
    <property type="nucleotide sequence ID" value="NZ_CP029479.1"/>
</dbReference>
<sequence>MSRLFEPPEGQQVFRRDFAPGPADIDANGHVNNVVYLSWAQDLAISHWAARQPDEDQARWAWICLRHEVDYRRALLPGETASGRTWVAREAEGPRFDRYVRIDGPDGAMCAQVRTTWCLIEREGGRPRRVPPEMVARFIDPVPTTAD</sequence>
<evidence type="ECO:0000313" key="2">
    <source>
        <dbReference type="Proteomes" id="UP000247763"/>
    </source>
</evidence>
<accession>A0A2Z3HPB3</accession>
<organism evidence="1 2">
    <name type="scientific">Phenylobacterium parvum</name>
    <dbReference type="NCBI Taxonomy" id="2201350"/>
    <lineage>
        <taxon>Bacteria</taxon>
        <taxon>Pseudomonadati</taxon>
        <taxon>Pseudomonadota</taxon>
        <taxon>Alphaproteobacteria</taxon>
        <taxon>Caulobacterales</taxon>
        <taxon>Caulobacteraceae</taxon>
        <taxon>Phenylobacterium</taxon>
    </lineage>
</organism>
<dbReference type="InterPro" id="IPR029069">
    <property type="entry name" value="HotDog_dom_sf"/>
</dbReference>
<keyword evidence="2" id="KW-1185">Reference proteome</keyword>
<dbReference type="EMBL" id="CP029479">
    <property type="protein sequence ID" value="AWM77122.1"/>
    <property type="molecule type" value="Genomic_DNA"/>
</dbReference>
<protein>
    <submittedName>
        <fullName evidence="1">Thioesterase</fullName>
    </submittedName>
</protein>